<dbReference type="NCBIfam" id="NF004679">
    <property type="entry name" value="PRK06019.1-5"/>
    <property type="match status" value="1"/>
</dbReference>
<dbReference type="NCBIfam" id="TIGR01161">
    <property type="entry name" value="purK"/>
    <property type="match status" value="1"/>
</dbReference>
<sequence length="386" mass="40475">MTLSNDAASPEHDPVSPAPAPAPLAPGATVGILGGGQLGRMLAMAAARLGLKSHIYTDEADSPAFDVSADRTLASFGDERALAEFAAKVDVVTYEFENVPARAVAILAETGLVRPGVEALAACQDRLLEKQFLAGLGIATAPYMRVDDAGALARAVAQVGRPSILKTRRFGYDGKGQVLVREGADLAVTFRSLGGAPSILEGIVPFRKEISVVAARGVNGAFAAFDVCENTHENHILKVTRAPARILPQTAAEAVSLAKKIADALDYVGVLAVEMFLLVEGGSETLRVNEIAPRVHNSGHWTLDAAATSQFEQHVRAIAGWPLGAAVRLGDLQGGEHVEMHNLIGQEVFAYGSLLAEPGARLHLYGKAAARPGRKMGHVTRIIPGA</sequence>
<dbReference type="Pfam" id="PF22660">
    <property type="entry name" value="RS_preATP-grasp-like"/>
    <property type="match status" value="1"/>
</dbReference>
<evidence type="ECO:0000256" key="7">
    <source>
        <dbReference type="SAM" id="MobiDB-lite"/>
    </source>
</evidence>
<dbReference type="Gene3D" id="3.30.470.20">
    <property type="entry name" value="ATP-grasp fold, B domain"/>
    <property type="match status" value="1"/>
</dbReference>
<comment type="catalytic activity">
    <reaction evidence="5 6">
        <text>5-amino-1-(5-phospho-beta-D-ribosyl)imidazole + hydrogencarbonate + ATP = 5-carboxyamino-1-(5-phospho-D-ribosyl)imidazole + ADP + phosphate + 2 H(+)</text>
        <dbReference type="Rhea" id="RHEA:19317"/>
        <dbReference type="ChEBI" id="CHEBI:15378"/>
        <dbReference type="ChEBI" id="CHEBI:17544"/>
        <dbReference type="ChEBI" id="CHEBI:30616"/>
        <dbReference type="ChEBI" id="CHEBI:43474"/>
        <dbReference type="ChEBI" id="CHEBI:58730"/>
        <dbReference type="ChEBI" id="CHEBI:137981"/>
        <dbReference type="ChEBI" id="CHEBI:456216"/>
        <dbReference type="EC" id="6.3.4.18"/>
    </reaction>
</comment>
<dbReference type="PROSITE" id="PS50975">
    <property type="entry name" value="ATP_GRASP"/>
    <property type="match status" value="1"/>
</dbReference>
<dbReference type="GO" id="GO:0006189">
    <property type="term" value="P:'de novo' IMP biosynthetic process"/>
    <property type="evidence" value="ECO:0007669"/>
    <property type="project" value="UniProtKB-UniRule"/>
</dbReference>
<evidence type="ECO:0000256" key="1">
    <source>
        <dbReference type="ARBA" id="ARBA00022598"/>
    </source>
</evidence>
<dbReference type="NCBIfam" id="NF004676">
    <property type="entry name" value="PRK06019.1-2"/>
    <property type="match status" value="1"/>
</dbReference>
<dbReference type="RefSeq" id="WP_091681170.1">
    <property type="nucleotide sequence ID" value="NZ_FOSN01000006.1"/>
</dbReference>
<dbReference type="InterPro" id="IPR040686">
    <property type="entry name" value="PurK_C"/>
</dbReference>
<evidence type="ECO:0000313" key="9">
    <source>
        <dbReference type="EMBL" id="SFK34629.1"/>
    </source>
</evidence>
<dbReference type="GO" id="GO:0034028">
    <property type="term" value="F:5-(carboxyamino)imidazole ribonucleotide synthase activity"/>
    <property type="evidence" value="ECO:0007669"/>
    <property type="project" value="UniProtKB-UniRule"/>
</dbReference>
<dbReference type="GO" id="GO:0004638">
    <property type="term" value="F:phosphoribosylaminoimidazole carboxylase activity"/>
    <property type="evidence" value="ECO:0007669"/>
    <property type="project" value="InterPro"/>
</dbReference>
<evidence type="ECO:0000259" key="8">
    <source>
        <dbReference type="PROSITE" id="PS50975"/>
    </source>
</evidence>
<keyword evidence="1 5" id="KW-0436">Ligase</keyword>
<dbReference type="InterPro" id="IPR005875">
    <property type="entry name" value="PurK"/>
</dbReference>
<dbReference type="EC" id="6.3.4.18" evidence="5 6"/>
<dbReference type="GO" id="GO:0046872">
    <property type="term" value="F:metal ion binding"/>
    <property type="evidence" value="ECO:0007669"/>
    <property type="project" value="InterPro"/>
</dbReference>
<evidence type="ECO:0000313" key="10">
    <source>
        <dbReference type="Proteomes" id="UP000198755"/>
    </source>
</evidence>
<feature type="binding site" evidence="5">
    <location>
        <position position="232"/>
    </location>
    <ligand>
        <name>ATP</name>
        <dbReference type="ChEBI" id="CHEBI:30616"/>
    </ligand>
</feature>
<protein>
    <recommendedName>
        <fullName evidence="5 6">N5-carboxyaminoimidazole ribonucleotide synthase</fullName>
        <shortName evidence="5 6">N5-CAIR synthase</shortName>
        <ecNumber evidence="5 6">6.3.4.18</ecNumber>
    </recommendedName>
    <alternativeName>
        <fullName evidence="5 6">5-(carboxyamino)imidazole ribonucleotide synthetase</fullName>
    </alternativeName>
</protein>
<feature type="binding site" evidence="5">
    <location>
        <begin position="289"/>
        <end position="290"/>
    </location>
    <ligand>
        <name>ATP</name>
        <dbReference type="ChEBI" id="CHEBI:30616"/>
    </ligand>
</feature>
<comment type="function">
    <text evidence="5">Catalyzes the ATP-dependent conversion of 5-aminoimidazole ribonucleotide (AIR) and HCO(3)(-) to N5-carboxyaminoimidazole ribonucleotide (N5-CAIR).</text>
</comment>
<dbReference type="UniPathway" id="UPA00074">
    <property type="reaction ID" value="UER00942"/>
</dbReference>
<dbReference type="PANTHER" id="PTHR11609">
    <property type="entry name" value="PURINE BIOSYNTHESIS PROTEIN 6/7, PUR6/7"/>
    <property type="match status" value="1"/>
</dbReference>
<name>A0A1I3YTE3_9HYPH</name>
<dbReference type="FunFam" id="3.30.1490.20:FF:000015">
    <property type="entry name" value="N5-carboxyaminoimidazole ribonucleotide synthase"/>
    <property type="match status" value="1"/>
</dbReference>
<dbReference type="STRING" id="1612308.SAMN05444581_106144"/>
<dbReference type="SUPFAM" id="SSF52440">
    <property type="entry name" value="PreATP-grasp domain"/>
    <property type="match status" value="1"/>
</dbReference>
<dbReference type="HAMAP" id="MF_01928">
    <property type="entry name" value="PurK"/>
    <property type="match status" value="1"/>
</dbReference>
<dbReference type="SUPFAM" id="SSF56059">
    <property type="entry name" value="Glutathione synthetase ATP-binding domain-like"/>
    <property type="match status" value="1"/>
</dbReference>
<feature type="region of interest" description="Disordered" evidence="7">
    <location>
        <begin position="1"/>
        <end position="22"/>
    </location>
</feature>
<dbReference type="Pfam" id="PF02222">
    <property type="entry name" value="ATP-grasp"/>
    <property type="match status" value="1"/>
</dbReference>
<dbReference type="GO" id="GO:0005524">
    <property type="term" value="F:ATP binding"/>
    <property type="evidence" value="ECO:0007669"/>
    <property type="project" value="UniProtKB-UniRule"/>
</dbReference>
<evidence type="ECO:0000256" key="2">
    <source>
        <dbReference type="ARBA" id="ARBA00022741"/>
    </source>
</evidence>
<dbReference type="InterPro" id="IPR013815">
    <property type="entry name" value="ATP_grasp_subdomain_1"/>
</dbReference>
<feature type="domain" description="ATP-grasp" evidence="8">
    <location>
        <begin position="130"/>
        <end position="319"/>
    </location>
</feature>
<keyword evidence="2 5" id="KW-0547">Nucleotide-binding</keyword>
<dbReference type="PANTHER" id="PTHR11609:SF5">
    <property type="entry name" value="PHOSPHORIBOSYLAMINOIMIDAZOLE CARBOXYLASE"/>
    <property type="match status" value="1"/>
</dbReference>
<comment type="pathway">
    <text evidence="5 6">Purine metabolism; IMP biosynthesis via de novo pathway; 5-amino-1-(5-phospho-D-ribosyl)imidazole-4-carboxylate from 5-amino-1-(5-phospho-D-ribosyl)imidazole (N5-CAIR route): step 1/2.</text>
</comment>
<dbReference type="InterPro" id="IPR011761">
    <property type="entry name" value="ATP-grasp"/>
</dbReference>
<accession>A0A1I3YTE3</accession>
<feature type="binding site" evidence="5">
    <location>
        <position position="126"/>
    </location>
    <ligand>
        <name>ATP</name>
        <dbReference type="ChEBI" id="CHEBI:30616"/>
    </ligand>
</feature>
<dbReference type="SUPFAM" id="SSF51246">
    <property type="entry name" value="Rudiment single hybrid motif"/>
    <property type="match status" value="1"/>
</dbReference>
<dbReference type="InterPro" id="IPR011054">
    <property type="entry name" value="Rudment_hybrid_motif"/>
</dbReference>
<dbReference type="Proteomes" id="UP000198755">
    <property type="component" value="Unassembled WGS sequence"/>
</dbReference>
<evidence type="ECO:0000256" key="6">
    <source>
        <dbReference type="RuleBase" id="RU361200"/>
    </source>
</evidence>
<evidence type="ECO:0000256" key="4">
    <source>
        <dbReference type="ARBA" id="ARBA00022840"/>
    </source>
</evidence>
<dbReference type="GO" id="GO:0005829">
    <property type="term" value="C:cytosol"/>
    <property type="evidence" value="ECO:0007669"/>
    <property type="project" value="TreeGrafter"/>
</dbReference>
<dbReference type="InterPro" id="IPR054350">
    <property type="entry name" value="PurT/PurK_preATP-grasp"/>
</dbReference>
<dbReference type="InterPro" id="IPR016185">
    <property type="entry name" value="PreATP-grasp_dom_sf"/>
</dbReference>
<feature type="binding site" evidence="5">
    <location>
        <position position="166"/>
    </location>
    <ligand>
        <name>ATP</name>
        <dbReference type="ChEBI" id="CHEBI:30616"/>
    </ligand>
</feature>
<dbReference type="InterPro" id="IPR003135">
    <property type="entry name" value="ATP-grasp_carboxylate-amine"/>
</dbReference>
<dbReference type="Gene3D" id="3.40.50.20">
    <property type="match status" value="1"/>
</dbReference>
<comment type="subunit">
    <text evidence="5 6">Homodimer.</text>
</comment>
<organism evidence="9 10">
    <name type="scientific">Methylocapsa palsarum</name>
    <dbReference type="NCBI Taxonomy" id="1612308"/>
    <lineage>
        <taxon>Bacteria</taxon>
        <taxon>Pseudomonadati</taxon>
        <taxon>Pseudomonadota</taxon>
        <taxon>Alphaproteobacteria</taxon>
        <taxon>Hyphomicrobiales</taxon>
        <taxon>Beijerinckiaceae</taxon>
        <taxon>Methylocapsa</taxon>
    </lineage>
</organism>
<dbReference type="AlphaFoldDB" id="A0A1I3YTE3"/>
<gene>
    <name evidence="5 6" type="primary">purK</name>
    <name evidence="9" type="ORF">SAMN05444581_106144</name>
</gene>
<dbReference type="Pfam" id="PF17769">
    <property type="entry name" value="PurK_C"/>
    <property type="match status" value="1"/>
</dbReference>
<keyword evidence="3 5" id="KW-0658">Purine biosynthesis</keyword>
<feature type="binding site" evidence="5">
    <location>
        <begin position="201"/>
        <end position="204"/>
    </location>
    <ligand>
        <name>ATP</name>
        <dbReference type="ChEBI" id="CHEBI:30616"/>
    </ligand>
</feature>
<dbReference type="EMBL" id="FOSN01000006">
    <property type="protein sequence ID" value="SFK34629.1"/>
    <property type="molecule type" value="Genomic_DNA"/>
</dbReference>
<comment type="similarity">
    <text evidence="5 6">Belongs to the PurK/PurT family.</text>
</comment>
<dbReference type="OrthoDB" id="9804625at2"/>
<evidence type="ECO:0000256" key="5">
    <source>
        <dbReference type="HAMAP-Rule" id="MF_01928"/>
    </source>
</evidence>
<comment type="function">
    <text evidence="6">Catalyzes the ATP-dependent conversion of 5-aminoimidazole ribonucleotide (AIR) and HCO(3)- to N5-carboxyaminoimidazole ribonucleotide (N5-CAIR).</text>
</comment>
<feature type="binding site" evidence="5">
    <location>
        <position position="209"/>
    </location>
    <ligand>
        <name>ATP</name>
        <dbReference type="ChEBI" id="CHEBI:30616"/>
    </ligand>
</feature>
<feature type="binding site" evidence="5">
    <location>
        <begin position="171"/>
        <end position="177"/>
    </location>
    <ligand>
        <name>ATP</name>
        <dbReference type="ChEBI" id="CHEBI:30616"/>
    </ligand>
</feature>
<evidence type="ECO:0000256" key="3">
    <source>
        <dbReference type="ARBA" id="ARBA00022755"/>
    </source>
</evidence>
<proteinExistence type="inferred from homology"/>
<dbReference type="Gene3D" id="3.30.1490.20">
    <property type="entry name" value="ATP-grasp fold, A domain"/>
    <property type="match status" value="1"/>
</dbReference>
<reference evidence="9 10" key="1">
    <citation type="submission" date="2016-10" db="EMBL/GenBank/DDBJ databases">
        <authorList>
            <person name="de Groot N.N."/>
        </authorList>
    </citation>
    <scope>NUCLEOTIDE SEQUENCE [LARGE SCALE GENOMIC DNA]</scope>
    <source>
        <strain evidence="9 10">NE2</strain>
    </source>
</reference>
<keyword evidence="4 5" id="KW-0067">ATP-binding</keyword>
<keyword evidence="10" id="KW-1185">Reference proteome</keyword>